<feature type="transmembrane region" description="Helical" evidence="1">
    <location>
        <begin position="6"/>
        <end position="30"/>
    </location>
</feature>
<keyword evidence="1" id="KW-0472">Membrane</keyword>
<dbReference type="AlphaFoldDB" id="W2CK02"/>
<comment type="caution">
    <text evidence="2">The sequence shown here is derived from an EMBL/GenBank/DDBJ whole genome shotgun (WGS) entry which is preliminary data.</text>
</comment>
<protein>
    <submittedName>
        <fullName evidence="2">Uncharacterized protein</fullName>
    </submittedName>
</protein>
<keyword evidence="3" id="KW-1185">Reference proteome</keyword>
<evidence type="ECO:0000313" key="2">
    <source>
        <dbReference type="EMBL" id="ETK07373.1"/>
    </source>
</evidence>
<evidence type="ECO:0000313" key="3">
    <source>
        <dbReference type="Proteomes" id="UP000018874"/>
    </source>
</evidence>
<proteinExistence type="predicted"/>
<accession>W2CK02</accession>
<sequence>MSTESIIQIILSLALVISAIVSAVITWKMLNESKKMRLQKIEPHVIAFLKATEDHSILSLIFQNIGEGCAKNVKVKVIKDYYKFNKEKYPISSHSFMKNGLTIMPPQYKCTYYLGIIKGDKKIDIEADDSYVEFEISCYDIMGKEYVNTYKLPFNQVGFNDYSDPPNTSMEQIPYYLKEIKNELKGIKQR</sequence>
<reference evidence="2 3" key="1">
    <citation type="submission" date="2013-11" db="EMBL/GenBank/DDBJ databases">
        <title>Single cell genomics of uncultured Tannerella BU063 (oral taxon 286).</title>
        <authorList>
            <person name="Beall C.J."/>
            <person name="Campbell A.G."/>
            <person name="Griffen A.L."/>
            <person name="Podar M."/>
            <person name="Leys E.J."/>
        </authorList>
    </citation>
    <scope>NUCLEOTIDE SEQUENCE [LARGE SCALE GENOMIC DNA]</scope>
    <source>
        <strain evidence="2">Cell 6/7/9</strain>
    </source>
</reference>
<keyword evidence="1" id="KW-0812">Transmembrane</keyword>
<dbReference type="Proteomes" id="UP000018874">
    <property type="component" value="Unassembled WGS sequence"/>
</dbReference>
<dbReference type="PATRIC" id="fig|1411021.3.peg.2493"/>
<gene>
    <name evidence="2" type="ORF">T231_17565</name>
</gene>
<name>W2CK02_9BACT</name>
<keyword evidence="1" id="KW-1133">Transmembrane helix</keyword>
<organism evidence="2 3">
    <name type="scientific">Tannerella sp. oral taxon BU063 isolate Cell 6/7/9</name>
    <dbReference type="NCBI Taxonomy" id="1411021"/>
    <lineage>
        <taxon>Bacteria</taxon>
        <taxon>Pseudomonadati</taxon>
        <taxon>Bacteroidota</taxon>
        <taxon>Bacteroidia</taxon>
        <taxon>Bacteroidales</taxon>
        <taxon>Tannerellaceae</taxon>
        <taxon>Tannerella</taxon>
    </lineage>
</organism>
<dbReference type="EMBL" id="AYYD01001285">
    <property type="protein sequence ID" value="ETK07373.1"/>
    <property type="molecule type" value="Genomic_DNA"/>
</dbReference>
<evidence type="ECO:0000256" key="1">
    <source>
        <dbReference type="SAM" id="Phobius"/>
    </source>
</evidence>